<dbReference type="InterPro" id="IPR016181">
    <property type="entry name" value="Acyl_CoA_acyltransferase"/>
</dbReference>
<name>A0A6J7LPD4_9ZZZZ</name>
<protein>
    <submittedName>
        <fullName evidence="4">Unannotated protein</fullName>
    </submittedName>
</protein>
<dbReference type="Pfam" id="PF13302">
    <property type="entry name" value="Acetyltransf_3"/>
    <property type="match status" value="1"/>
</dbReference>
<dbReference type="GO" id="GO:0016747">
    <property type="term" value="F:acyltransferase activity, transferring groups other than amino-acyl groups"/>
    <property type="evidence" value="ECO:0007669"/>
    <property type="project" value="InterPro"/>
</dbReference>
<dbReference type="PANTHER" id="PTHR43792:SF1">
    <property type="entry name" value="N-ACETYLTRANSFERASE DOMAIN-CONTAINING PROTEIN"/>
    <property type="match status" value="1"/>
</dbReference>
<dbReference type="EMBL" id="CAFBOD010000003">
    <property type="protein sequence ID" value="CAB4970261.1"/>
    <property type="molecule type" value="Genomic_DNA"/>
</dbReference>
<gene>
    <name evidence="2" type="ORF">UFOPK3077_00203</name>
    <name evidence="3" type="ORF">UFOPK3667_00202</name>
    <name evidence="4" type="ORF">UFOPK3903_00352</name>
    <name evidence="5" type="ORF">UFOPK4444_00439</name>
</gene>
<accession>A0A6J7LPD4</accession>
<dbReference type="SUPFAM" id="SSF55729">
    <property type="entry name" value="Acyl-CoA N-acyltransferases (Nat)"/>
    <property type="match status" value="1"/>
</dbReference>
<dbReference type="AlphaFoldDB" id="A0A6J7LPD4"/>
<evidence type="ECO:0000313" key="2">
    <source>
        <dbReference type="EMBL" id="CAB4796010.1"/>
    </source>
</evidence>
<reference evidence="4" key="1">
    <citation type="submission" date="2020-05" db="EMBL/GenBank/DDBJ databases">
        <authorList>
            <person name="Chiriac C."/>
            <person name="Salcher M."/>
            <person name="Ghai R."/>
            <person name="Kavagutti S V."/>
        </authorList>
    </citation>
    <scope>NUCLEOTIDE SEQUENCE</scope>
</reference>
<evidence type="ECO:0000259" key="1">
    <source>
        <dbReference type="PROSITE" id="PS51186"/>
    </source>
</evidence>
<dbReference type="CDD" id="cd04301">
    <property type="entry name" value="NAT_SF"/>
    <property type="match status" value="1"/>
</dbReference>
<evidence type="ECO:0000313" key="3">
    <source>
        <dbReference type="EMBL" id="CAB4913420.1"/>
    </source>
</evidence>
<feature type="domain" description="N-acetyltransferase" evidence="1">
    <location>
        <begin position="9"/>
        <end position="161"/>
    </location>
</feature>
<proteinExistence type="predicted"/>
<sequence>MSNHKIREIMTSDASWIFDACQDEQTQFWTTIPRPYLLEHAHGYANGDFPEYKIWVIEDEESRPVGLISIHEVDKNGDADLGLMVAPWGRGKGAGKNAINLVEQYSQDDPEIVSLVACISDLNIVSQKVAESAGLTKSEVAGRTCPAGDIQTSAIMYRKTI</sequence>
<dbReference type="EMBL" id="CAFAAS010000001">
    <property type="protein sequence ID" value="CAB4796010.1"/>
    <property type="molecule type" value="Genomic_DNA"/>
</dbReference>
<evidence type="ECO:0000313" key="5">
    <source>
        <dbReference type="EMBL" id="CAB5147349.1"/>
    </source>
</evidence>
<organism evidence="4">
    <name type="scientific">freshwater metagenome</name>
    <dbReference type="NCBI Taxonomy" id="449393"/>
    <lineage>
        <taxon>unclassified sequences</taxon>
        <taxon>metagenomes</taxon>
        <taxon>ecological metagenomes</taxon>
    </lineage>
</organism>
<dbReference type="EMBL" id="CAFBRZ010000018">
    <property type="protein sequence ID" value="CAB5147349.1"/>
    <property type="molecule type" value="Genomic_DNA"/>
</dbReference>
<evidence type="ECO:0000313" key="4">
    <source>
        <dbReference type="EMBL" id="CAB4970261.1"/>
    </source>
</evidence>
<dbReference type="PROSITE" id="PS51186">
    <property type="entry name" value="GNAT"/>
    <property type="match status" value="1"/>
</dbReference>
<dbReference type="InterPro" id="IPR051531">
    <property type="entry name" value="N-acetyltransferase"/>
</dbReference>
<dbReference type="EMBL" id="CAFBMU010000001">
    <property type="protein sequence ID" value="CAB4913420.1"/>
    <property type="molecule type" value="Genomic_DNA"/>
</dbReference>
<dbReference type="InterPro" id="IPR000182">
    <property type="entry name" value="GNAT_dom"/>
</dbReference>
<dbReference type="PANTHER" id="PTHR43792">
    <property type="entry name" value="GNAT FAMILY, PUTATIVE (AFU_ORTHOLOGUE AFUA_3G00765)-RELATED-RELATED"/>
    <property type="match status" value="1"/>
</dbReference>
<dbReference type="Gene3D" id="3.40.630.30">
    <property type="match status" value="1"/>
</dbReference>